<dbReference type="SUPFAM" id="SSF56349">
    <property type="entry name" value="DNA breaking-rejoining enzymes"/>
    <property type="match status" value="1"/>
</dbReference>
<evidence type="ECO:0000259" key="11">
    <source>
        <dbReference type="PROSITE" id="PS51898"/>
    </source>
</evidence>
<feature type="active site" evidence="9">
    <location>
        <position position="273"/>
    </location>
</feature>
<feature type="active site" evidence="9">
    <location>
        <position position="276"/>
    </location>
</feature>
<feature type="active site" evidence="9">
    <location>
        <position position="180"/>
    </location>
</feature>
<evidence type="ECO:0000256" key="1">
    <source>
        <dbReference type="ARBA" id="ARBA00004496"/>
    </source>
</evidence>
<dbReference type="InterPro" id="IPR011010">
    <property type="entry name" value="DNA_brk_join_enz"/>
</dbReference>
<comment type="similarity">
    <text evidence="9">Belongs to the 'phage' integrase family. XerC subfamily.</text>
</comment>
<feature type="active site" evidence="9">
    <location>
        <position position="205"/>
    </location>
</feature>
<evidence type="ECO:0000313" key="14">
    <source>
        <dbReference type="Proteomes" id="UP000199236"/>
    </source>
</evidence>
<feature type="compositionally biased region" description="Polar residues" evidence="10">
    <location>
        <begin position="1"/>
        <end position="16"/>
    </location>
</feature>
<dbReference type="Proteomes" id="UP000199236">
    <property type="component" value="Unassembled WGS sequence"/>
</dbReference>
<dbReference type="OrthoDB" id="9801717at2"/>
<evidence type="ECO:0000256" key="3">
    <source>
        <dbReference type="ARBA" id="ARBA00022618"/>
    </source>
</evidence>
<dbReference type="InterPro" id="IPR010998">
    <property type="entry name" value="Integrase_recombinase_N"/>
</dbReference>
<dbReference type="InterPro" id="IPR050090">
    <property type="entry name" value="Tyrosine_recombinase_XerCD"/>
</dbReference>
<dbReference type="RefSeq" id="WP_090074644.1">
    <property type="nucleotide sequence ID" value="NZ_FOVR01000011.1"/>
</dbReference>
<dbReference type="PANTHER" id="PTHR30349">
    <property type="entry name" value="PHAGE INTEGRASE-RELATED"/>
    <property type="match status" value="1"/>
</dbReference>
<dbReference type="Gene3D" id="1.10.443.10">
    <property type="entry name" value="Intergrase catalytic core"/>
    <property type="match status" value="1"/>
</dbReference>
<comment type="function">
    <text evidence="9">Site-specific tyrosine recombinase, which acts by catalyzing the cutting and rejoining of the recombining DNA molecules. The XerC-XerD complex is essential to convert dimers of the bacterial chromosome into monomers to permit their segregation at cell division. It also contributes to the segregational stability of plasmids.</text>
</comment>
<comment type="subunit">
    <text evidence="9">Forms a cyclic heterotetrameric complex composed of two molecules of XerC and two molecules of XerD.</text>
</comment>
<dbReference type="GO" id="GO:0006313">
    <property type="term" value="P:DNA transposition"/>
    <property type="evidence" value="ECO:0007669"/>
    <property type="project" value="UniProtKB-UniRule"/>
</dbReference>
<dbReference type="Gene3D" id="1.10.150.130">
    <property type="match status" value="1"/>
</dbReference>
<keyword evidence="2 9" id="KW-0963">Cytoplasm</keyword>
<keyword evidence="6 9" id="KW-0238">DNA-binding</keyword>
<dbReference type="EMBL" id="FOVR01000011">
    <property type="protein sequence ID" value="SFO72032.1"/>
    <property type="molecule type" value="Genomic_DNA"/>
</dbReference>
<feature type="region of interest" description="Disordered" evidence="10">
    <location>
        <begin position="1"/>
        <end position="21"/>
    </location>
</feature>
<dbReference type="AlphaFoldDB" id="A0A1I5JGW8"/>
<dbReference type="GO" id="GO:0003677">
    <property type="term" value="F:DNA binding"/>
    <property type="evidence" value="ECO:0007669"/>
    <property type="project" value="UniProtKB-UniRule"/>
</dbReference>
<dbReference type="HAMAP" id="MF_01808">
    <property type="entry name" value="Recomb_XerC_XerD"/>
    <property type="match status" value="1"/>
</dbReference>
<keyword evidence="3 9" id="KW-0132">Cell division</keyword>
<name>A0A1I5JGW8_9HYPH</name>
<dbReference type="InterPro" id="IPR002104">
    <property type="entry name" value="Integrase_catalytic"/>
</dbReference>
<keyword evidence="8 9" id="KW-0131">Cell cycle</keyword>
<accession>A0A1I5JGW8</accession>
<dbReference type="InterPro" id="IPR023009">
    <property type="entry name" value="Tyrosine_recombinase_XerC/XerD"/>
</dbReference>
<evidence type="ECO:0000256" key="2">
    <source>
        <dbReference type="ARBA" id="ARBA00022490"/>
    </source>
</evidence>
<dbReference type="GO" id="GO:0007059">
    <property type="term" value="P:chromosome segregation"/>
    <property type="evidence" value="ECO:0007669"/>
    <property type="project" value="UniProtKB-UniRule"/>
</dbReference>
<evidence type="ECO:0000256" key="5">
    <source>
        <dbReference type="ARBA" id="ARBA00022908"/>
    </source>
</evidence>
<keyword evidence="5 9" id="KW-0229">DNA integration</keyword>
<comment type="subcellular location">
    <subcellularLocation>
        <location evidence="1 9">Cytoplasm</location>
    </subcellularLocation>
</comment>
<feature type="domain" description="Tyr recombinase" evidence="11">
    <location>
        <begin position="137"/>
        <end position="321"/>
    </location>
</feature>
<evidence type="ECO:0000259" key="12">
    <source>
        <dbReference type="PROSITE" id="PS51900"/>
    </source>
</evidence>
<dbReference type="InterPro" id="IPR004107">
    <property type="entry name" value="Integrase_SAM-like_N"/>
</dbReference>
<dbReference type="GO" id="GO:0009037">
    <property type="term" value="F:tyrosine-based site-specific recombinase activity"/>
    <property type="evidence" value="ECO:0007669"/>
    <property type="project" value="UniProtKB-UniRule"/>
</dbReference>
<sequence length="327" mass="36104">MPSNQAKKQTRKQVNSDAPLIIATPTLREKQRRWLKSLEGERRLSAATLEAYDRDLDQFFTFLTRHMGEVSDLPHFPGLRPADIRAYMAERRRQGTGSRSLARGMAGIRSFVRYLEEQGLASSAPFNAIQTPKYSRSLPKPLSEEKASQLVDPGQSLSDEPWVTARDSAIMLLLYAVGLRISEALSLTPNSAPLPGQDAMTITGKGGKQRRLPVLPVVQSALQHYLSLCPFDLEPDEALFRGVRGGALNPRIVQKTIASMRGALGLPDSATPHALRHSFATHLLANGGDLRTIQELLGHASLSTTQAYTEVEMSELMQIYQKAHPRS</sequence>
<feature type="domain" description="Core-binding (CB)" evidence="12">
    <location>
        <begin position="25"/>
        <end position="116"/>
    </location>
</feature>
<keyword evidence="7 9" id="KW-0233">DNA recombination</keyword>
<evidence type="ECO:0000256" key="4">
    <source>
        <dbReference type="ARBA" id="ARBA00022829"/>
    </source>
</evidence>
<evidence type="ECO:0000256" key="7">
    <source>
        <dbReference type="ARBA" id="ARBA00023172"/>
    </source>
</evidence>
<keyword evidence="4 9" id="KW-0159">Chromosome partition</keyword>
<feature type="active site" evidence="9">
    <location>
        <position position="299"/>
    </location>
</feature>
<evidence type="ECO:0000256" key="10">
    <source>
        <dbReference type="SAM" id="MobiDB-lite"/>
    </source>
</evidence>
<evidence type="ECO:0000256" key="8">
    <source>
        <dbReference type="ARBA" id="ARBA00023306"/>
    </source>
</evidence>
<dbReference type="PROSITE" id="PS51900">
    <property type="entry name" value="CB"/>
    <property type="match status" value="1"/>
</dbReference>
<feature type="active site" description="O-(3'-phospho-DNA)-tyrosine intermediate" evidence="9">
    <location>
        <position position="308"/>
    </location>
</feature>
<dbReference type="PANTHER" id="PTHR30349:SF90">
    <property type="entry name" value="TYROSINE RECOMBINASE XERD"/>
    <property type="match status" value="1"/>
</dbReference>
<evidence type="ECO:0000313" key="13">
    <source>
        <dbReference type="EMBL" id="SFO72032.1"/>
    </source>
</evidence>
<dbReference type="Pfam" id="PF00589">
    <property type="entry name" value="Phage_integrase"/>
    <property type="match status" value="1"/>
</dbReference>
<dbReference type="Pfam" id="PF02899">
    <property type="entry name" value="Phage_int_SAM_1"/>
    <property type="match status" value="1"/>
</dbReference>
<proteinExistence type="inferred from homology"/>
<organism evidence="13 14">
    <name type="scientific">Cohaesibacter marisflavi</name>
    <dbReference type="NCBI Taxonomy" id="655353"/>
    <lineage>
        <taxon>Bacteria</taxon>
        <taxon>Pseudomonadati</taxon>
        <taxon>Pseudomonadota</taxon>
        <taxon>Alphaproteobacteria</taxon>
        <taxon>Hyphomicrobiales</taxon>
        <taxon>Cohaesibacteraceae</taxon>
    </lineage>
</organism>
<protein>
    <recommendedName>
        <fullName evidence="9">Tyrosine recombinase XerC</fullName>
    </recommendedName>
</protein>
<keyword evidence="14" id="KW-1185">Reference proteome</keyword>
<evidence type="ECO:0000256" key="9">
    <source>
        <dbReference type="HAMAP-Rule" id="MF_01808"/>
    </source>
</evidence>
<gene>
    <name evidence="9" type="primary">xerC</name>
    <name evidence="13" type="ORF">SAMN04488056_111154</name>
</gene>
<dbReference type="PROSITE" id="PS51898">
    <property type="entry name" value="TYR_RECOMBINASE"/>
    <property type="match status" value="1"/>
</dbReference>
<dbReference type="GO" id="GO:0051301">
    <property type="term" value="P:cell division"/>
    <property type="evidence" value="ECO:0007669"/>
    <property type="project" value="UniProtKB-KW"/>
</dbReference>
<reference evidence="13 14" key="1">
    <citation type="submission" date="2016-10" db="EMBL/GenBank/DDBJ databases">
        <authorList>
            <person name="de Groot N.N."/>
        </authorList>
    </citation>
    <scope>NUCLEOTIDE SEQUENCE [LARGE SCALE GENOMIC DNA]</scope>
    <source>
        <strain evidence="13 14">CGMCC 1.9157</strain>
    </source>
</reference>
<dbReference type="STRING" id="655353.SAMN04488056_111154"/>
<evidence type="ECO:0000256" key="6">
    <source>
        <dbReference type="ARBA" id="ARBA00023125"/>
    </source>
</evidence>
<dbReference type="InterPro" id="IPR044068">
    <property type="entry name" value="CB"/>
</dbReference>
<dbReference type="GO" id="GO:0005737">
    <property type="term" value="C:cytoplasm"/>
    <property type="evidence" value="ECO:0007669"/>
    <property type="project" value="UniProtKB-SubCell"/>
</dbReference>
<feature type="region of interest" description="Disordered" evidence="10">
    <location>
        <begin position="135"/>
        <end position="156"/>
    </location>
</feature>
<dbReference type="InterPro" id="IPR013762">
    <property type="entry name" value="Integrase-like_cat_sf"/>
</dbReference>